<comment type="subcellular location">
    <subcellularLocation>
        <location evidence="6">Cytoplasm</location>
    </subcellularLocation>
</comment>
<name>A0A014MGY8_9BACT</name>
<dbReference type="RefSeq" id="WP_044284495.1">
    <property type="nucleotide sequence ID" value="NZ_JFAD01000036.1"/>
</dbReference>
<dbReference type="Gene3D" id="3.30.70.1660">
    <property type="match status" value="1"/>
</dbReference>
<evidence type="ECO:0000313" key="9">
    <source>
        <dbReference type="Proteomes" id="UP000020977"/>
    </source>
</evidence>
<dbReference type="PATRIC" id="fig|1188239.3.peg.1618"/>
<comment type="function">
    <text evidence="1 6">Peptide chain release factor 1 directs the termination of translation in response to the peptide chain termination codons UAG and UAA.</text>
</comment>
<evidence type="ECO:0000256" key="6">
    <source>
        <dbReference type="HAMAP-Rule" id="MF_00093"/>
    </source>
</evidence>
<evidence type="ECO:0000313" key="8">
    <source>
        <dbReference type="EMBL" id="EXU60830.1"/>
    </source>
</evidence>
<keyword evidence="3 6" id="KW-0488">Methylation</keyword>
<dbReference type="FunFam" id="3.30.160.20:FF:000004">
    <property type="entry name" value="Peptide chain release factor 1"/>
    <property type="match status" value="1"/>
</dbReference>
<keyword evidence="4 6" id="KW-0648">Protein biosynthesis</keyword>
<dbReference type="GO" id="GO:0016149">
    <property type="term" value="F:translation release factor activity, codon specific"/>
    <property type="evidence" value="ECO:0007669"/>
    <property type="project" value="UniProtKB-UniRule"/>
</dbReference>
<dbReference type="GO" id="GO:0005737">
    <property type="term" value="C:cytoplasm"/>
    <property type="evidence" value="ECO:0007669"/>
    <property type="project" value="UniProtKB-SubCell"/>
</dbReference>
<feature type="domain" description="Prokaryotic-type class I peptide chain release factors" evidence="7">
    <location>
        <begin position="231"/>
        <end position="247"/>
    </location>
</feature>
<sequence>MEKKFLDSLEKINKKYQDLSQLLLTDEVINNQKKYLEIAKEISSIEEISLTFDLLLKNQQTLEDAKILLSQEKDPELQQLAKSEIATANKNIEALEEKLLILMLPKDENDDKDVIVEIRGAAGGDEANIFVGDLFRMYQKWADSQRAKVKILSSSLALAGGFSQIFFQISGQNIYSKLKFESGVHRVQRVPETETMGRIHTSTATVTVMPKIDSKIEVEINPSDLKIDTYRSSGAGGQSVNTTDSAVRITHIPTGIVVTSQDERSQIGNKEIAMGILRSKIYNLEVQKRLETQANFRKLAGSGARSEKIRTYNYPQDRLTDHRIGFSCSLKPVIQGSLNPIIEALLSQERAELILQSYGDK</sequence>
<dbReference type="Pfam" id="PF00472">
    <property type="entry name" value="RF-1"/>
    <property type="match status" value="1"/>
</dbReference>
<dbReference type="InterPro" id="IPR000352">
    <property type="entry name" value="Pep_chain_release_fac_I"/>
</dbReference>
<dbReference type="FunFam" id="3.30.70.1660:FF:000002">
    <property type="entry name" value="Peptide chain release factor 1"/>
    <property type="match status" value="1"/>
</dbReference>
<dbReference type="AlphaFoldDB" id="A0A014MGY8"/>
<dbReference type="InterPro" id="IPR004373">
    <property type="entry name" value="RF-1"/>
</dbReference>
<proteinExistence type="inferred from homology"/>
<dbReference type="InterPro" id="IPR050057">
    <property type="entry name" value="Prokaryotic/Mito_RF"/>
</dbReference>
<dbReference type="PROSITE" id="PS00745">
    <property type="entry name" value="RF_PROK_I"/>
    <property type="match status" value="1"/>
</dbReference>
<accession>A0A014MGY8</accession>
<evidence type="ECO:0000256" key="5">
    <source>
        <dbReference type="ARBA" id="ARBA00050039"/>
    </source>
</evidence>
<dbReference type="NCBIfam" id="NF001859">
    <property type="entry name" value="PRK00591.1"/>
    <property type="match status" value="1"/>
</dbReference>
<evidence type="ECO:0000256" key="3">
    <source>
        <dbReference type="ARBA" id="ARBA00022481"/>
    </source>
</evidence>
<reference evidence="8 9" key="1">
    <citation type="submission" date="2014-03" db="EMBL/GenBank/DDBJ databases">
        <title>Genome sequence of Mycoplasma ovipneumoniae strain 14811.</title>
        <authorList>
            <person name="Sirand-Pugnet P."/>
            <person name="Breton M."/>
            <person name="Dordet-Frisoni E."/>
            <person name="Baranowski E."/>
            <person name="Barre A."/>
            <person name="Couture C."/>
            <person name="Dupuy V."/>
            <person name="Gaurivaud P."/>
            <person name="Jacob D."/>
            <person name="Lemaitre C."/>
            <person name="Manso-Silvan L."/>
            <person name="Nikolski M."/>
            <person name="Nouvel L.-X."/>
            <person name="Poumarat F."/>
            <person name="Tardy F."/>
            <person name="Thebault P."/>
            <person name="Theil S."/>
            <person name="Citti C."/>
            <person name="Thiaucourt F."/>
            <person name="Blanchard A."/>
        </authorList>
    </citation>
    <scope>NUCLEOTIDE SEQUENCE [LARGE SCALE GENOMIC DNA]</scope>
    <source>
        <strain evidence="8 9">14811</strain>
    </source>
</reference>
<dbReference type="PANTHER" id="PTHR43804">
    <property type="entry name" value="LD18447P"/>
    <property type="match status" value="1"/>
</dbReference>
<feature type="modified residue" description="N5-methylglutamine" evidence="6">
    <location>
        <position position="238"/>
    </location>
</feature>
<dbReference type="SUPFAM" id="SSF75620">
    <property type="entry name" value="Release factor"/>
    <property type="match status" value="1"/>
</dbReference>
<dbReference type="EMBL" id="JFAD01000036">
    <property type="protein sequence ID" value="EXU60830.1"/>
    <property type="molecule type" value="Genomic_DNA"/>
</dbReference>
<organism evidence="8 9">
    <name type="scientific">Mesomycoplasma ovipneumoniae 14811</name>
    <dbReference type="NCBI Taxonomy" id="1188239"/>
    <lineage>
        <taxon>Bacteria</taxon>
        <taxon>Bacillati</taxon>
        <taxon>Mycoplasmatota</taxon>
        <taxon>Mycoplasmoidales</taxon>
        <taxon>Metamycoplasmataceae</taxon>
        <taxon>Mesomycoplasma</taxon>
    </lineage>
</organism>
<keyword evidence="6" id="KW-0963">Cytoplasm</keyword>
<dbReference type="eggNOG" id="COG0216">
    <property type="taxonomic scope" value="Bacteria"/>
</dbReference>
<dbReference type="InterPro" id="IPR005139">
    <property type="entry name" value="PCRF"/>
</dbReference>
<dbReference type="Gene3D" id="3.30.160.20">
    <property type="match status" value="1"/>
</dbReference>
<dbReference type="Proteomes" id="UP000020977">
    <property type="component" value="Unassembled WGS sequence"/>
</dbReference>
<comment type="similarity">
    <text evidence="2 6">Belongs to the prokaryotic/mitochondrial release factor family.</text>
</comment>
<comment type="caution">
    <text evidence="8">The sequence shown here is derived from an EMBL/GenBank/DDBJ whole genome shotgun (WGS) entry which is preliminary data.</text>
</comment>
<gene>
    <name evidence="6 8" type="primary">prfA</name>
    <name evidence="8" type="ORF">MOVI_6770</name>
</gene>
<dbReference type="HAMAP" id="MF_00093">
    <property type="entry name" value="Rel_fac_1"/>
    <property type="match status" value="1"/>
</dbReference>
<dbReference type="PANTHER" id="PTHR43804:SF7">
    <property type="entry name" value="LD18447P"/>
    <property type="match status" value="1"/>
</dbReference>
<dbReference type="STRING" id="1188239.MOVI_6770"/>
<dbReference type="InterPro" id="IPR045853">
    <property type="entry name" value="Pep_chain_release_fac_I_sf"/>
</dbReference>
<evidence type="ECO:0000259" key="7">
    <source>
        <dbReference type="PROSITE" id="PS00745"/>
    </source>
</evidence>
<evidence type="ECO:0000256" key="2">
    <source>
        <dbReference type="ARBA" id="ARBA00010835"/>
    </source>
</evidence>
<dbReference type="SMART" id="SM00937">
    <property type="entry name" value="PCRF"/>
    <property type="match status" value="1"/>
</dbReference>
<comment type="PTM">
    <text evidence="6">Methylated by PrmC. Methylation increases the termination efficiency of RF1.</text>
</comment>
<evidence type="ECO:0000256" key="1">
    <source>
        <dbReference type="ARBA" id="ARBA00002986"/>
    </source>
</evidence>
<evidence type="ECO:0000256" key="4">
    <source>
        <dbReference type="ARBA" id="ARBA00022917"/>
    </source>
</evidence>
<dbReference type="Gene3D" id="6.10.140.1950">
    <property type="match status" value="1"/>
</dbReference>
<protein>
    <recommendedName>
        <fullName evidence="5 6">Peptide chain release factor 1</fullName>
        <shortName evidence="6">RF-1</shortName>
    </recommendedName>
</protein>
<dbReference type="NCBIfam" id="TIGR00019">
    <property type="entry name" value="prfA"/>
    <property type="match status" value="1"/>
</dbReference>
<dbReference type="Pfam" id="PF03462">
    <property type="entry name" value="PCRF"/>
    <property type="match status" value="1"/>
</dbReference>